<evidence type="ECO:0000313" key="2">
    <source>
        <dbReference type="Proteomes" id="UP000762676"/>
    </source>
</evidence>
<dbReference type="Proteomes" id="UP000762676">
    <property type="component" value="Unassembled WGS sequence"/>
</dbReference>
<dbReference type="PANTHER" id="PTHR47018:SF4">
    <property type="match status" value="1"/>
</dbReference>
<proteinExistence type="predicted"/>
<keyword evidence="2" id="KW-1185">Reference proteome</keyword>
<name>A0AAV4GX86_9GAST</name>
<dbReference type="AlphaFoldDB" id="A0AAV4GX86"/>
<dbReference type="PANTHER" id="PTHR47018">
    <property type="entry name" value="CXC DOMAIN-CONTAINING PROTEIN-RELATED"/>
    <property type="match status" value="1"/>
</dbReference>
<evidence type="ECO:0000313" key="1">
    <source>
        <dbReference type="EMBL" id="GFR89265.1"/>
    </source>
</evidence>
<gene>
    <name evidence="1" type="ORF">ElyMa_000790200</name>
</gene>
<protein>
    <submittedName>
        <fullName evidence="1">Uncharacterized protein</fullName>
    </submittedName>
</protein>
<dbReference type="EMBL" id="BMAT01001619">
    <property type="protein sequence ID" value="GFR89265.1"/>
    <property type="molecule type" value="Genomic_DNA"/>
</dbReference>
<organism evidence="1 2">
    <name type="scientific">Elysia marginata</name>
    <dbReference type="NCBI Taxonomy" id="1093978"/>
    <lineage>
        <taxon>Eukaryota</taxon>
        <taxon>Metazoa</taxon>
        <taxon>Spiralia</taxon>
        <taxon>Lophotrochozoa</taxon>
        <taxon>Mollusca</taxon>
        <taxon>Gastropoda</taxon>
        <taxon>Heterobranchia</taxon>
        <taxon>Euthyneura</taxon>
        <taxon>Panpulmonata</taxon>
        <taxon>Sacoglossa</taxon>
        <taxon>Placobranchoidea</taxon>
        <taxon>Plakobranchidae</taxon>
        <taxon>Elysia</taxon>
    </lineage>
</organism>
<sequence>MGEMAFSELTKEIENNVYDSFTVIDCVKIMKFKLQGSQEKPYSLPYMKRKLQDFFKENITFCNQPGRADVVMLYSNASKILSDFHSDRKRSDHLEEKRRIVQAAAKLVRSDIKSIEIDNEFYPDVNSLDNVNSQRDCLPESLTLFLRTIISGKKKEVKAASLGQAIAQAARPRSALFPIQFGVAVHVHRSFGSRSLVDTLSKLGFCSSYQQVRQFEASAAIHHGALRDQGNLTQPLEGQVQFVADNVDHNIRTLAGHGTFHGMGIMAVMTPPRLAHRRIAKRPIDAAEGKELGRIRISFYRCSVHNL</sequence>
<accession>A0AAV4GX86</accession>
<comment type="caution">
    <text evidence="1">The sequence shown here is derived from an EMBL/GenBank/DDBJ whole genome shotgun (WGS) entry which is preliminary data.</text>
</comment>
<reference evidence="1 2" key="1">
    <citation type="journal article" date="2021" name="Elife">
        <title>Chloroplast acquisition without the gene transfer in kleptoplastic sea slugs, Plakobranchus ocellatus.</title>
        <authorList>
            <person name="Maeda T."/>
            <person name="Takahashi S."/>
            <person name="Yoshida T."/>
            <person name="Shimamura S."/>
            <person name="Takaki Y."/>
            <person name="Nagai Y."/>
            <person name="Toyoda A."/>
            <person name="Suzuki Y."/>
            <person name="Arimoto A."/>
            <person name="Ishii H."/>
            <person name="Satoh N."/>
            <person name="Nishiyama T."/>
            <person name="Hasebe M."/>
            <person name="Maruyama T."/>
            <person name="Minagawa J."/>
            <person name="Obokata J."/>
            <person name="Shigenobu S."/>
        </authorList>
    </citation>
    <scope>NUCLEOTIDE SEQUENCE [LARGE SCALE GENOMIC DNA]</scope>
</reference>